<organism evidence="3 4">
    <name type="scientific">Chryseobacterium turcicum</name>
    <dbReference type="NCBI Taxonomy" id="2898076"/>
    <lineage>
        <taxon>Bacteria</taxon>
        <taxon>Pseudomonadati</taxon>
        <taxon>Bacteroidota</taxon>
        <taxon>Flavobacteriia</taxon>
        <taxon>Flavobacteriales</taxon>
        <taxon>Weeksellaceae</taxon>
        <taxon>Chryseobacterium group</taxon>
        <taxon>Chryseobacterium</taxon>
    </lineage>
</organism>
<name>A0A9Q3UZR0_9FLAO</name>
<dbReference type="Pfam" id="PF20448">
    <property type="entry name" value="DUF6705"/>
    <property type="match status" value="1"/>
</dbReference>
<feature type="chain" id="PRO_5040240195" description="DUF6705 domain-containing protein" evidence="1">
    <location>
        <begin position="21"/>
        <end position="183"/>
    </location>
</feature>
<comment type="caution">
    <text evidence="3">The sequence shown here is derived from an EMBL/GenBank/DDBJ whole genome shotgun (WGS) entry which is preliminary data.</text>
</comment>
<evidence type="ECO:0000313" key="4">
    <source>
        <dbReference type="Proteomes" id="UP001108025"/>
    </source>
</evidence>
<dbReference type="PROSITE" id="PS51257">
    <property type="entry name" value="PROKAR_LIPOPROTEIN"/>
    <property type="match status" value="1"/>
</dbReference>
<dbReference type="EMBL" id="JAJNAY010000001">
    <property type="protein sequence ID" value="MCD1116214.1"/>
    <property type="molecule type" value="Genomic_DNA"/>
</dbReference>
<accession>A0A9Q3UZR0</accession>
<protein>
    <recommendedName>
        <fullName evidence="2">DUF6705 domain-containing protein</fullName>
    </recommendedName>
</protein>
<proteinExistence type="predicted"/>
<dbReference type="Proteomes" id="UP001108025">
    <property type="component" value="Unassembled WGS sequence"/>
</dbReference>
<dbReference type="RefSeq" id="WP_230667500.1">
    <property type="nucleotide sequence ID" value="NZ_JAJNAY010000001.1"/>
</dbReference>
<evidence type="ECO:0000256" key="1">
    <source>
        <dbReference type="SAM" id="SignalP"/>
    </source>
</evidence>
<feature type="signal peptide" evidence="1">
    <location>
        <begin position="1"/>
        <end position="20"/>
    </location>
</feature>
<gene>
    <name evidence="3" type="ORF">LO744_05015</name>
</gene>
<keyword evidence="4" id="KW-1185">Reference proteome</keyword>
<reference evidence="3" key="1">
    <citation type="submission" date="2021-11" db="EMBL/GenBank/DDBJ databases">
        <title>Description of novel Chryseobacterium species.</title>
        <authorList>
            <person name="Saticioglu I.B."/>
            <person name="Ay H."/>
            <person name="Altun S."/>
            <person name="Duman M."/>
        </authorList>
    </citation>
    <scope>NUCLEOTIDE SEQUENCE</scope>
    <source>
        <strain evidence="3">C-17</strain>
    </source>
</reference>
<evidence type="ECO:0000313" key="3">
    <source>
        <dbReference type="EMBL" id="MCD1116214.1"/>
    </source>
</evidence>
<keyword evidence="1" id="KW-0732">Signal</keyword>
<sequence>MKNILLIILLSSAIACTAQTYPLRTFTEIPENTYLKDTNNELQGYEGVWKGTWNNRTIFITFKKNYYIYDNVLKYYKDNLIGKFKVLDSNGNILFDNTNISDDKAKIWGGKFRKVDDKYSLSYVDPDLCFTSGNIRISFTDSTKTKLNWNLYLGSNMITDECPYYNTVPFPEALPKEIVLTKQ</sequence>
<dbReference type="InterPro" id="IPR046551">
    <property type="entry name" value="DUF6705"/>
</dbReference>
<feature type="domain" description="DUF6705" evidence="2">
    <location>
        <begin position="1"/>
        <end position="183"/>
    </location>
</feature>
<evidence type="ECO:0000259" key="2">
    <source>
        <dbReference type="Pfam" id="PF20448"/>
    </source>
</evidence>
<dbReference type="AlphaFoldDB" id="A0A9Q3UZR0"/>